<dbReference type="Gene3D" id="2.170.130.10">
    <property type="entry name" value="TonB-dependent receptor, plug domain"/>
    <property type="match status" value="1"/>
</dbReference>
<feature type="signal peptide" evidence="10">
    <location>
        <begin position="1"/>
        <end position="32"/>
    </location>
</feature>
<comment type="subcellular location">
    <subcellularLocation>
        <location evidence="1 8">Cell outer membrane</location>
        <topology evidence="1 8">Multi-pass membrane protein</topology>
    </subcellularLocation>
</comment>
<keyword evidence="6 8" id="KW-0472">Membrane</keyword>
<evidence type="ECO:0000259" key="12">
    <source>
        <dbReference type="Pfam" id="PF07715"/>
    </source>
</evidence>
<evidence type="ECO:0000259" key="11">
    <source>
        <dbReference type="Pfam" id="PF00593"/>
    </source>
</evidence>
<name>A0ABN1E179_9GAMM</name>
<dbReference type="RefSeq" id="WP_134057080.1">
    <property type="nucleotide sequence ID" value="NZ_BAAAEO010000004.1"/>
</dbReference>
<keyword evidence="7 8" id="KW-0998">Cell outer membrane</keyword>
<reference evidence="13 14" key="1">
    <citation type="journal article" date="2019" name="Int. J. Syst. Evol. Microbiol.">
        <title>The Global Catalogue of Microorganisms (GCM) 10K type strain sequencing project: providing services to taxonomists for standard genome sequencing and annotation.</title>
        <authorList>
            <consortium name="The Broad Institute Genomics Platform"/>
            <consortium name="The Broad Institute Genome Sequencing Center for Infectious Disease"/>
            <person name="Wu L."/>
            <person name="Ma J."/>
        </authorList>
    </citation>
    <scope>NUCLEOTIDE SEQUENCE [LARGE SCALE GENOMIC DNA]</scope>
    <source>
        <strain evidence="13 14">JCM 14331</strain>
    </source>
</reference>
<protein>
    <submittedName>
        <fullName evidence="13">TonB-dependent receptor</fullName>
    </submittedName>
</protein>
<accession>A0ABN1E179</accession>
<keyword evidence="14" id="KW-1185">Reference proteome</keyword>
<proteinExistence type="inferred from homology"/>
<dbReference type="Pfam" id="PF00593">
    <property type="entry name" value="TonB_dep_Rec_b-barrel"/>
    <property type="match status" value="1"/>
</dbReference>
<keyword evidence="5 9" id="KW-0798">TonB box</keyword>
<keyword evidence="2 8" id="KW-0813">Transport</keyword>
<comment type="similarity">
    <text evidence="8 9">Belongs to the TonB-dependent receptor family.</text>
</comment>
<dbReference type="PANTHER" id="PTHR47234">
    <property type="match status" value="1"/>
</dbReference>
<keyword evidence="13" id="KW-0675">Receptor</keyword>
<organism evidence="13 14">
    <name type="scientific">Rheinheimera aquimaris</name>
    <dbReference type="NCBI Taxonomy" id="412437"/>
    <lineage>
        <taxon>Bacteria</taxon>
        <taxon>Pseudomonadati</taxon>
        <taxon>Pseudomonadota</taxon>
        <taxon>Gammaproteobacteria</taxon>
        <taxon>Chromatiales</taxon>
        <taxon>Chromatiaceae</taxon>
        <taxon>Rheinheimera</taxon>
    </lineage>
</organism>
<comment type="caution">
    <text evidence="13">The sequence shown here is derived from an EMBL/GenBank/DDBJ whole genome shotgun (WGS) entry which is preliminary data.</text>
</comment>
<evidence type="ECO:0000256" key="9">
    <source>
        <dbReference type="RuleBase" id="RU003357"/>
    </source>
</evidence>
<dbReference type="EMBL" id="BAAAEO010000004">
    <property type="protein sequence ID" value="GAA0557111.1"/>
    <property type="molecule type" value="Genomic_DNA"/>
</dbReference>
<evidence type="ECO:0000313" key="13">
    <source>
        <dbReference type="EMBL" id="GAA0557111.1"/>
    </source>
</evidence>
<evidence type="ECO:0000256" key="10">
    <source>
        <dbReference type="SAM" id="SignalP"/>
    </source>
</evidence>
<dbReference type="PROSITE" id="PS52016">
    <property type="entry name" value="TONB_DEPENDENT_REC_3"/>
    <property type="match status" value="1"/>
</dbReference>
<dbReference type="InterPro" id="IPR037066">
    <property type="entry name" value="Plug_dom_sf"/>
</dbReference>
<evidence type="ECO:0000256" key="2">
    <source>
        <dbReference type="ARBA" id="ARBA00022448"/>
    </source>
</evidence>
<dbReference type="InterPro" id="IPR036942">
    <property type="entry name" value="Beta-barrel_TonB_sf"/>
</dbReference>
<dbReference type="InterPro" id="IPR012910">
    <property type="entry name" value="Plug_dom"/>
</dbReference>
<dbReference type="Proteomes" id="UP001501169">
    <property type="component" value="Unassembled WGS sequence"/>
</dbReference>
<keyword evidence="10" id="KW-0732">Signal</keyword>
<keyword evidence="3 8" id="KW-1134">Transmembrane beta strand</keyword>
<sequence>MYTNNKIAKAVRLAIAFGAASTLTMHSVAVSAQEEAAAEQQVEKIQITGSRIRSANAVSTSPIATVGELEIEQQQQPEIERIFRNMPASLPGDNSNVNNGTGGAATVNLRGLGSNRNLVLMNGKRMVPYNTAGSVDTSTIPTAIIDRIDIVTGGASAVYGSDAISGAINVILKKNFEGVELDVSHSRTAEADAQTKNIALTLGGNFDDDRGNAVLSFSWLDRDPLLLGQRSLGNYGIATASGANYQNFVDGIAPVPPADPLCGGSTPNVVAPGGGSGTTIPTRVGVVGVPAVAGQFRDDGTLGIGPACSAFNFNPFNYYQTPAKRYSATAMAHYDLNDEHSIYGTFNFTNTSVRQQVAPSGIFGSTFWIPMANPFLSAQARNAILTGSNANIGALNGPGLETWRDVNGNGVVDEADSLLMSVNRRTPELGARSTSFNTDQFQIVAGIEGFINDSWAYDVSIQHGETNRVNTNAGYTNVANIANALNAVSETECLTGGAGCVPLNVFGGFGTITPEMAAYASATAFSTTEYQQRVFSAIIDGPFDSVVSPFAESSLAMSFGYEYREEIAFFNPDECLKLAPASCLGGAGGNSLPVGGSFKVTELFGEGKLPLIENVAMADIVELEFGYRHANYDTVGENGSWKLGLAWRPVDELLVRVMKQKATRAPNVGELYAPLTSGLENANQDPCSVANAANIDATLRARCIATGMTDAQVGAVDDIVSGQINVLSGSNPNALPDAETADTLTAGFVWTPAFDTVKRAQFSVDYYDIDVSGYIGENTPQEILDGCYVLGNTSQCAQINRIGGGLTISGSGIQAYTTNLSYLRTSGLEFAFNFGFDLDSFGSIDFSGNVNKYLKVEQLSSPVSEVIDCKGFYGTNCDPQHDLRATQRTTWNYEDLSISLLWRYLGSIERETAQQAATFEPFRQIGSYSYFDLFANYHITDGISVSLGVDNLLDRDAPVVGGEAGSTSVNSGNTFPGYYDMLGRTYRASVSLKF</sequence>
<dbReference type="InterPro" id="IPR000531">
    <property type="entry name" value="Beta-barrel_TonB"/>
</dbReference>
<dbReference type="Gene3D" id="2.40.170.20">
    <property type="entry name" value="TonB-dependent receptor, beta-barrel domain"/>
    <property type="match status" value="1"/>
</dbReference>
<dbReference type="Pfam" id="PF07715">
    <property type="entry name" value="Plug"/>
    <property type="match status" value="1"/>
</dbReference>
<feature type="domain" description="TonB-dependent receptor-like beta-barrel" evidence="11">
    <location>
        <begin position="426"/>
        <end position="952"/>
    </location>
</feature>
<evidence type="ECO:0000256" key="1">
    <source>
        <dbReference type="ARBA" id="ARBA00004571"/>
    </source>
</evidence>
<evidence type="ECO:0000313" key="14">
    <source>
        <dbReference type="Proteomes" id="UP001501169"/>
    </source>
</evidence>
<evidence type="ECO:0000256" key="6">
    <source>
        <dbReference type="ARBA" id="ARBA00023136"/>
    </source>
</evidence>
<dbReference type="PANTHER" id="PTHR47234:SF2">
    <property type="entry name" value="TONB-DEPENDENT RECEPTOR"/>
    <property type="match status" value="1"/>
</dbReference>
<evidence type="ECO:0000256" key="5">
    <source>
        <dbReference type="ARBA" id="ARBA00023077"/>
    </source>
</evidence>
<keyword evidence="4 8" id="KW-0812">Transmembrane</keyword>
<evidence type="ECO:0000256" key="7">
    <source>
        <dbReference type="ARBA" id="ARBA00023237"/>
    </source>
</evidence>
<dbReference type="InterPro" id="IPR039426">
    <property type="entry name" value="TonB-dep_rcpt-like"/>
</dbReference>
<gene>
    <name evidence="13" type="ORF">GCM10009098_26240</name>
</gene>
<dbReference type="SUPFAM" id="SSF56935">
    <property type="entry name" value="Porins"/>
    <property type="match status" value="1"/>
</dbReference>
<evidence type="ECO:0000256" key="3">
    <source>
        <dbReference type="ARBA" id="ARBA00022452"/>
    </source>
</evidence>
<feature type="chain" id="PRO_5045429373" evidence="10">
    <location>
        <begin position="33"/>
        <end position="994"/>
    </location>
</feature>
<evidence type="ECO:0000256" key="8">
    <source>
        <dbReference type="PROSITE-ProRule" id="PRU01360"/>
    </source>
</evidence>
<evidence type="ECO:0000256" key="4">
    <source>
        <dbReference type="ARBA" id="ARBA00022692"/>
    </source>
</evidence>
<feature type="domain" description="TonB-dependent receptor plug" evidence="12">
    <location>
        <begin position="60"/>
        <end position="167"/>
    </location>
</feature>